<keyword evidence="2" id="KW-0805">Transcription regulation</keyword>
<evidence type="ECO:0000313" key="6">
    <source>
        <dbReference type="EMBL" id="MWT83725.1"/>
    </source>
</evidence>
<dbReference type="EMBL" id="UCZA01000014">
    <property type="protein sequence ID" value="SQP82379.1"/>
    <property type="molecule type" value="Genomic_DNA"/>
</dbReference>
<keyword evidence="4" id="KW-0804">Transcription</keyword>
<dbReference type="SUPFAM" id="SSF47413">
    <property type="entry name" value="lambda repressor-like DNA-binding domains"/>
    <property type="match status" value="1"/>
</dbReference>
<name>A0A2Y8KAW0_ECOLX</name>
<dbReference type="InterPro" id="IPR038722">
    <property type="entry name" value="Ner_HTH_dom"/>
</dbReference>
<reference evidence="6 9" key="2">
    <citation type="submission" date="2019-12" db="EMBL/GenBank/DDBJ databases">
        <title>Enteriobacteria Tanzani isolates_8377-8380.</title>
        <authorList>
            <person name="Subbiah M."/>
            <person name="Call D."/>
        </authorList>
    </citation>
    <scope>NUCLEOTIDE SEQUENCE [LARGE SCALE GENOMIC DNA]</scope>
    <source>
        <strain evidence="6 9">8378wC7</strain>
    </source>
</reference>
<proteinExistence type="inferred from homology"/>
<accession>A0A2Y8KAW0</accession>
<keyword evidence="3 7" id="KW-0238">DNA-binding</keyword>
<dbReference type="Gene3D" id="1.10.260.40">
    <property type="entry name" value="lambda repressor-like DNA-binding domains"/>
    <property type="match status" value="1"/>
</dbReference>
<feature type="domain" description="Ner winged helix-turn-helix DNA-binding" evidence="5">
    <location>
        <begin position="9"/>
        <end position="70"/>
    </location>
</feature>
<dbReference type="RefSeq" id="WP_097426343.1">
    <property type="nucleotide sequence ID" value="NZ_BLCD01000260.1"/>
</dbReference>
<sequence length="71" mass="8086">MQHKKRTGWHRADVIAELRKKGLSLSGLGRLNSLSPYTLKNALDKPYPRGEKIIAEALGESPETIWPERYL</sequence>
<protein>
    <submittedName>
        <fullName evidence="7">Phage DNA-binding protein</fullName>
    </submittedName>
    <submittedName>
        <fullName evidence="6">Transcriptional regulator</fullName>
    </submittedName>
</protein>
<evidence type="ECO:0000256" key="2">
    <source>
        <dbReference type="ARBA" id="ARBA00023015"/>
    </source>
</evidence>
<evidence type="ECO:0000313" key="9">
    <source>
        <dbReference type="Proteomes" id="UP000480485"/>
    </source>
</evidence>
<dbReference type="Proteomes" id="UP000480485">
    <property type="component" value="Unassembled WGS sequence"/>
</dbReference>
<evidence type="ECO:0000313" key="7">
    <source>
        <dbReference type="EMBL" id="SQP82379.1"/>
    </source>
</evidence>
<evidence type="ECO:0000256" key="4">
    <source>
        <dbReference type="ARBA" id="ARBA00023163"/>
    </source>
</evidence>
<dbReference type="GO" id="GO:0003677">
    <property type="term" value="F:DNA binding"/>
    <property type="evidence" value="ECO:0007669"/>
    <property type="project" value="UniProtKB-KW"/>
</dbReference>
<dbReference type="AlphaFoldDB" id="A0A2Y8KAW0"/>
<dbReference type="InterPro" id="IPR010982">
    <property type="entry name" value="Lambda_DNA-bd_dom_sf"/>
</dbReference>
<evidence type="ECO:0000256" key="3">
    <source>
        <dbReference type="ARBA" id="ARBA00023125"/>
    </source>
</evidence>
<organism evidence="7 8">
    <name type="scientific">Escherichia coli</name>
    <dbReference type="NCBI Taxonomy" id="562"/>
    <lineage>
        <taxon>Bacteria</taxon>
        <taxon>Pseudomonadati</taxon>
        <taxon>Pseudomonadota</taxon>
        <taxon>Gammaproteobacteria</taxon>
        <taxon>Enterobacterales</taxon>
        <taxon>Enterobacteriaceae</taxon>
        <taxon>Escherichia</taxon>
    </lineage>
</organism>
<dbReference type="Pfam" id="PF13693">
    <property type="entry name" value="HTH_35"/>
    <property type="match status" value="1"/>
</dbReference>
<evidence type="ECO:0000313" key="8">
    <source>
        <dbReference type="Proteomes" id="UP000250671"/>
    </source>
</evidence>
<reference evidence="7 8" key="1">
    <citation type="submission" date="2018-06" db="EMBL/GenBank/DDBJ databases">
        <authorList>
            <consortium name="Pathogen Informatics"/>
            <person name="Doyle S."/>
        </authorList>
    </citation>
    <scope>NUCLEOTIDE SEQUENCE [LARGE SCALE GENOMIC DNA]</scope>
    <source>
        <strain evidence="7 8">VREC0535</strain>
    </source>
</reference>
<gene>
    <name evidence="6" type="ORF">GP954_00730</name>
    <name evidence="7" type="ORF">SAMEA3752557_02626</name>
</gene>
<evidence type="ECO:0000256" key="1">
    <source>
        <dbReference type="ARBA" id="ARBA00006157"/>
    </source>
</evidence>
<comment type="similarity">
    <text evidence="1">Belongs to the ner transcriptional regulatory family.</text>
</comment>
<evidence type="ECO:0000259" key="5">
    <source>
        <dbReference type="Pfam" id="PF13693"/>
    </source>
</evidence>
<dbReference type="EMBL" id="WTRN01000003">
    <property type="protein sequence ID" value="MWT83725.1"/>
    <property type="molecule type" value="Genomic_DNA"/>
</dbReference>
<dbReference type="Proteomes" id="UP000250671">
    <property type="component" value="Unassembled WGS sequence"/>
</dbReference>